<evidence type="ECO:0000313" key="1">
    <source>
        <dbReference type="EMBL" id="CAG9181151.1"/>
    </source>
</evidence>
<reference evidence="1 2" key="1">
    <citation type="submission" date="2021-08" db="EMBL/GenBank/DDBJ databases">
        <authorList>
            <person name="Peeters C."/>
        </authorList>
    </citation>
    <scope>NUCLEOTIDE SEQUENCE [LARGE SCALE GENOMIC DNA]</scope>
    <source>
        <strain evidence="1 2">LMG 21510</strain>
    </source>
</reference>
<dbReference type="EMBL" id="CAJZAH010000005">
    <property type="protein sequence ID" value="CAG9181151.1"/>
    <property type="molecule type" value="Genomic_DNA"/>
</dbReference>
<comment type="caution">
    <text evidence="1">The sequence shown here is derived from an EMBL/GenBank/DDBJ whole genome shotgun (WGS) entry which is preliminary data.</text>
</comment>
<dbReference type="InterPro" id="IPR042183">
    <property type="entry name" value="MmgE/PrpD_sf_1"/>
</dbReference>
<sequence>MEYPIGHKRRRADGIPLLVEKFRTNLARRFPARQQEAILAVSLDQARLEAMPVHEYVDLYVI</sequence>
<proteinExistence type="predicted"/>
<keyword evidence="2" id="KW-1185">Reference proteome</keyword>
<protein>
    <submittedName>
        <fullName evidence="1">2-methylcitrate dehydratase</fullName>
        <ecNumber evidence="1">4.2.1.79</ecNumber>
    </submittedName>
</protein>
<organism evidence="1 2">
    <name type="scientific">Cupriavidus respiraculi</name>
    <dbReference type="NCBI Taxonomy" id="195930"/>
    <lineage>
        <taxon>Bacteria</taxon>
        <taxon>Pseudomonadati</taxon>
        <taxon>Pseudomonadota</taxon>
        <taxon>Betaproteobacteria</taxon>
        <taxon>Burkholderiales</taxon>
        <taxon>Burkholderiaceae</taxon>
        <taxon>Cupriavidus</taxon>
    </lineage>
</organism>
<accession>A0ABM8XLP8</accession>
<gene>
    <name evidence="1" type="primary">prpD_2</name>
    <name evidence="1" type="ORF">LMG21510_04232</name>
</gene>
<dbReference type="InterPro" id="IPR036148">
    <property type="entry name" value="MmgE/PrpD_sf"/>
</dbReference>
<name>A0ABM8XLP8_9BURK</name>
<dbReference type="SUPFAM" id="SSF103378">
    <property type="entry name" value="2-methylcitrate dehydratase PrpD"/>
    <property type="match status" value="1"/>
</dbReference>
<evidence type="ECO:0000313" key="2">
    <source>
        <dbReference type="Proteomes" id="UP000721236"/>
    </source>
</evidence>
<keyword evidence="1" id="KW-0456">Lyase</keyword>
<dbReference type="Proteomes" id="UP000721236">
    <property type="component" value="Unassembled WGS sequence"/>
</dbReference>
<dbReference type="EC" id="4.2.1.79" evidence="1"/>
<dbReference type="Gene3D" id="1.10.4100.10">
    <property type="entry name" value="2-methylcitrate dehydratase PrpD"/>
    <property type="match status" value="1"/>
</dbReference>
<dbReference type="GO" id="GO:0047547">
    <property type="term" value="F:2-methylcitrate dehydratase activity"/>
    <property type="evidence" value="ECO:0007669"/>
    <property type="project" value="UniProtKB-EC"/>
</dbReference>